<sequence length="127" mass="13509">MTAPDTQTSFSLSAVLSNLKVGLCVLRGELGRVASGVLRGMEARQLRRRLDEEHAALGRRVAELLEAGSLDAQGACSLTDDARVRELAGRAAFLRDELARHAAGAAADRERHMGRMARRCGSNGPGA</sequence>
<proteinExistence type="predicted"/>
<gene>
    <name evidence="1" type="ordered locus">DvMF_0480</name>
</gene>
<name>B8DKK8_NITV9</name>
<organism evidence="1">
    <name type="scientific">Nitratidesulfovibrio vulgaris (strain DSM 19637 / Miyazaki F)</name>
    <name type="common">Desulfovibrio vulgaris</name>
    <dbReference type="NCBI Taxonomy" id="883"/>
    <lineage>
        <taxon>Bacteria</taxon>
        <taxon>Pseudomonadati</taxon>
        <taxon>Thermodesulfobacteriota</taxon>
        <taxon>Desulfovibrionia</taxon>
        <taxon>Desulfovibrionales</taxon>
        <taxon>Desulfovibrionaceae</taxon>
        <taxon>Nitratidesulfovibrio</taxon>
    </lineage>
</organism>
<dbReference type="STRING" id="883.DvMF_0480"/>
<dbReference type="KEGG" id="dvm:DvMF_0480"/>
<dbReference type="AlphaFoldDB" id="B8DKK8"/>
<evidence type="ECO:0000313" key="1">
    <source>
        <dbReference type="EMBL" id="ACL07437.1"/>
    </source>
</evidence>
<dbReference type="OrthoDB" id="5458573at2"/>
<dbReference type="HOGENOM" id="CLU_1967044_0_0_7"/>
<reference evidence="1" key="1">
    <citation type="submission" date="2008-10" db="EMBL/GenBank/DDBJ databases">
        <title>Complete sequence of Desulfovibrio vulgaris str. 'Miyazaki F'.</title>
        <authorList>
            <person name="Lucas S."/>
            <person name="Copeland A."/>
            <person name="Lapidus A."/>
            <person name="Glavina del Rio T."/>
            <person name="Dalin E."/>
            <person name="Tice H."/>
            <person name="Bruce D."/>
            <person name="Goodwin L."/>
            <person name="Pitluck S."/>
            <person name="Sims D."/>
            <person name="Brettin T."/>
            <person name="Detter J.C."/>
            <person name="Han C."/>
            <person name="Larimer F."/>
            <person name="Land M."/>
            <person name="Hauser L."/>
            <person name="Kyrpides N."/>
            <person name="Mikhailova N."/>
            <person name="Hazen T.C."/>
            <person name="Richardson P."/>
        </authorList>
    </citation>
    <scope>NUCLEOTIDE SEQUENCE</scope>
    <source>
        <strain evidence="1">Miyazaki F</strain>
    </source>
</reference>
<dbReference type="EMBL" id="CP001197">
    <property type="protein sequence ID" value="ACL07437.1"/>
    <property type="molecule type" value="Genomic_DNA"/>
</dbReference>
<accession>B8DKK8</accession>
<protein>
    <submittedName>
        <fullName evidence="1">Uncharacterized protein</fullName>
    </submittedName>
</protein>